<accession>A0A1M6VV02</accession>
<evidence type="ECO:0000256" key="1">
    <source>
        <dbReference type="SAM" id="SignalP"/>
    </source>
</evidence>
<evidence type="ECO:0000313" key="3">
    <source>
        <dbReference type="Proteomes" id="UP000184130"/>
    </source>
</evidence>
<evidence type="ECO:0000313" key="2">
    <source>
        <dbReference type="EMBL" id="SHK85343.1"/>
    </source>
</evidence>
<dbReference type="OrthoDB" id="1108063at2"/>
<protein>
    <recommendedName>
        <fullName evidence="4">DUF1573 domain-containing protein</fullName>
    </recommendedName>
</protein>
<organism evidence="2 3">
    <name type="scientific">Xylanibacter ruminicola</name>
    <name type="common">Prevotella ruminicola</name>
    <dbReference type="NCBI Taxonomy" id="839"/>
    <lineage>
        <taxon>Bacteria</taxon>
        <taxon>Pseudomonadati</taxon>
        <taxon>Bacteroidota</taxon>
        <taxon>Bacteroidia</taxon>
        <taxon>Bacteroidales</taxon>
        <taxon>Prevotellaceae</taxon>
        <taxon>Xylanibacter</taxon>
    </lineage>
</organism>
<feature type="signal peptide" evidence="1">
    <location>
        <begin position="1"/>
        <end position="21"/>
    </location>
</feature>
<dbReference type="Proteomes" id="UP000184130">
    <property type="component" value="Unassembled WGS sequence"/>
</dbReference>
<dbReference type="AlphaFoldDB" id="A0A1M6VV02"/>
<name>A0A1M6VV02_XYLRU</name>
<dbReference type="EMBL" id="FRBD01000014">
    <property type="protein sequence ID" value="SHK85343.1"/>
    <property type="molecule type" value="Genomic_DNA"/>
</dbReference>
<proteinExistence type="predicted"/>
<feature type="chain" id="PRO_5012364567" description="DUF1573 domain-containing protein" evidence="1">
    <location>
        <begin position="22"/>
        <end position="159"/>
    </location>
</feature>
<reference evidence="2 3" key="1">
    <citation type="submission" date="2016-11" db="EMBL/GenBank/DDBJ databases">
        <authorList>
            <person name="Jaros S."/>
            <person name="Januszkiewicz K."/>
            <person name="Wedrychowicz H."/>
        </authorList>
    </citation>
    <scope>NUCLEOTIDE SEQUENCE [LARGE SCALE GENOMIC DNA]</scope>
    <source>
        <strain evidence="2 3">KHT3</strain>
    </source>
</reference>
<keyword evidence="1" id="KW-0732">Signal</keyword>
<gene>
    <name evidence="2" type="ORF">SAMN05216463_11434</name>
</gene>
<dbReference type="RefSeq" id="WP_073208975.1">
    <property type="nucleotide sequence ID" value="NZ_FRBD01000014.1"/>
</dbReference>
<evidence type="ECO:0008006" key="4">
    <source>
        <dbReference type="Google" id="ProtNLM"/>
    </source>
</evidence>
<sequence length="159" mass="17751">MKKFLFIMMAIFAFGLQNASAQDAPLKIITNHPDFQIKIKRCAASGKTVILDLILNNLGVNDIEDIEVQGSKSEVYDNEGNIYQGDNIKVKVANRPNYNWTTETFNIPTGVPMRLSISIEGVPQAAESIARLKLIVLCDKWGLNGDKPVRFMNIPITRN</sequence>